<keyword evidence="1 4" id="KW-0547">Nucleotide-binding</keyword>
<evidence type="ECO:0000256" key="4">
    <source>
        <dbReference type="PIRNR" id="PIRNR039133"/>
    </source>
</evidence>
<dbReference type="InterPro" id="IPR000594">
    <property type="entry name" value="ThiF_NAD_FAD-bd"/>
</dbReference>
<evidence type="ECO:0000256" key="2">
    <source>
        <dbReference type="ARBA" id="ARBA00022786"/>
    </source>
</evidence>
<dbReference type="GO" id="GO:0005737">
    <property type="term" value="C:cytoplasm"/>
    <property type="evidence" value="ECO:0007669"/>
    <property type="project" value="TreeGrafter"/>
</dbReference>
<dbReference type="GO" id="GO:0031510">
    <property type="term" value="C:SUMO activating enzyme complex"/>
    <property type="evidence" value="ECO:0007669"/>
    <property type="project" value="TreeGrafter"/>
</dbReference>
<dbReference type="PANTHER" id="PTHR10953:SF5">
    <property type="entry name" value="SUMO-ACTIVATING ENZYME SUBUNIT 2"/>
    <property type="match status" value="1"/>
</dbReference>
<comment type="caution">
    <text evidence="6">The sequence shown here is derived from an EMBL/GenBank/DDBJ whole genome shotgun (WGS) entry which is preliminary data.</text>
</comment>
<dbReference type="PANTHER" id="PTHR10953">
    <property type="entry name" value="UBIQUITIN-ACTIVATING ENZYME E1"/>
    <property type="match status" value="1"/>
</dbReference>
<keyword evidence="4" id="KW-0862">Zinc</keyword>
<evidence type="ECO:0000256" key="1">
    <source>
        <dbReference type="ARBA" id="ARBA00022741"/>
    </source>
</evidence>
<dbReference type="EMBL" id="CAJJDP010000063">
    <property type="protein sequence ID" value="CAD8174630.1"/>
    <property type="molecule type" value="Genomic_DNA"/>
</dbReference>
<dbReference type="Pfam" id="PF00899">
    <property type="entry name" value="ThiF"/>
    <property type="match status" value="1"/>
</dbReference>
<dbReference type="AlphaFoldDB" id="A0A8S1VBQ5"/>
<feature type="domain" description="THIF-type NAD/FAD binding fold" evidence="5">
    <location>
        <begin position="9"/>
        <end position="402"/>
    </location>
</feature>
<comment type="subunit">
    <text evidence="4">Heterodimer.</text>
</comment>
<dbReference type="InterPro" id="IPR030661">
    <property type="entry name" value="Uba2"/>
</dbReference>
<dbReference type="GO" id="GO:0016925">
    <property type="term" value="P:protein sumoylation"/>
    <property type="evidence" value="ECO:0007669"/>
    <property type="project" value="TreeGrafter"/>
</dbReference>
<dbReference type="PROSITE" id="PS51257">
    <property type="entry name" value="PROKAR_LIPOPROTEIN"/>
    <property type="match status" value="1"/>
</dbReference>
<protein>
    <recommendedName>
        <fullName evidence="4">SUMO-activating enzyme subunit</fullName>
    </recommendedName>
</protein>
<gene>
    <name evidence="6" type="ORF">POCTA_138.1.T0640079</name>
</gene>
<evidence type="ECO:0000259" key="5">
    <source>
        <dbReference type="Pfam" id="PF00899"/>
    </source>
</evidence>
<dbReference type="OrthoDB" id="10252231at2759"/>
<dbReference type="InterPro" id="IPR045886">
    <property type="entry name" value="ThiF/MoeB/HesA"/>
</dbReference>
<name>A0A8S1VBQ5_PAROT</name>
<evidence type="ECO:0000256" key="3">
    <source>
        <dbReference type="ARBA" id="ARBA00022840"/>
    </source>
</evidence>
<dbReference type="FunFam" id="3.50.50.80:FF:000002">
    <property type="entry name" value="SUMO-activating enzyme subunit 2"/>
    <property type="match status" value="1"/>
</dbReference>
<keyword evidence="3 4" id="KW-0067">ATP-binding</keyword>
<organism evidence="6 7">
    <name type="scientific">Paramecium octaurelia</name>
    <dbReference type="NCBI Taxonomy" id="43137"/>
    <lineage>
        <taxon>Eukaryota</taxon>
        <taxon>Sar</taxon>
        <taxon>Alveolata</taxon>
        <taxon>Ciliophora</taxon>
        <taxon>Intramacronucleata</taxon>
        <taxon>Oligohymenophorea</taxon>
        <taxon>Peniculida</taxon>
        <taxon>Parameciidae</taxon>
        <taxon>Paramecium</taxon>
    </lineage>
</organism>
<keyword evidence="2 4" id="KW-0833">Ubl conjugation pathway</keyword>
<keyword evidence="4" id="KW-0479">Metal-binding</keyword>
<sequence length="583" mass="66637">MNKTLSLLYSPETYEKIRNSNILIIGVGGIGCELLKVLTNSGYHKMTILDLDTIEATNLNRQFYFRKEHVGMSKALVGKESVMKKHPDLDITAIHGSIFDEKYDVEFYTQFDFVLCALDNAQAREHLGRMCLKSNRILVDAGTGGFSGQANVIKRFSYQCNNCQPSKGAAQYAVCTIRASPSQPVHCVTYAMALYNLLFGPLDESNVLAGLLDLAQFHSCDKTDEQLLQSLAIKTFDKLFYEDIKQGIKGFVKDEEANAINQHKYPISYEDGMKDTHVYTTVDQSKIEVDDDKVQPFSYYVDLFVKMFVKILQTPGVGSFKFDKDDWDSVRFAAATTNIRTYNFTKKFKDIDPRLIEGDKMKYLSVNEVRQIGGKIIPAIASTNAIAAAIQVSESKKVLEENWDQLRMNWIQPTYDKIAPTYLPEPYPTCNHCSPRNVYLHMYCNFDTTIFGTIVELAKSFGLNDYDIYGQSGTVYGLHNKVLKKDGANERIYKKLLSQFYQRDTPYANMIFSVFEHSPGKKYYWQLNCKLELIIMHRAEVQVPQISKTTKLETALEQLKQLKISKHKELCEARMENLDRYSF</sequence>
<evidence type="ECO:0000313" key="7">
    <source>
        <dbReference type="Proteomes" id="UP000683925"/>
    </source>
</evidence>
<dbReference type="PIRSF" id="PIRSF039133">
    <property type="entry name" value="SUMO_E1B"/>
    <property type="match status" value="1"/>
</dbReference>
<evidence type="ECO:0000313" key="6">
    <source>
        <dbReference type="EMBL" id="CAD8174630.1"/>
    </source>
</evidence>
<dbReference type="GO" id="GO:0005524">
    <property type="term" value="F:ATP binding"/>
    <property type="evidence" value="ECO:0007669"/>
    <property type="project" value="UniProtKB-KW"/>
</dbReference>
<accession>A0A8S1VBQ5</accession>
<keyword evidence="7" id="KW-1185">Reference proteome</keyword>
<dbReference type="Proteomes" id="UP000683925">
    <property type="component" value="Unassembled WGS sequence"/>
</dbReference>
<dbReference type="GO" id="GO:0019948">
    <property type="term" value="F:SUMO activating enzyme activity"/>
    <property type="evidence" value="ECO:0007669"/>
    <property type="project" value="TreeGrafter"/>
</dbReference>
<comment type="similarity">
    <text evidence="4">Belongs to the ubiquitin-activating E1 family.</text>
</comment>
<comment type="pathway">
    <text evidence="4">Protein modification; protein sumoylation.</text>
</comment>
<proteinExistence type="inferred from homology"/>
<reference evidence="6" key="1">
    <citation type="submission" date="2021-01" db="EMBL/GenBank/DDBJ databases">
        <authorList>
            <consortium name="Genoscope - CEA"/>
            <person name="William W."/>
        </authorList>
    </citation>
    <scope>NUCLEOTIDE SEQUENCE</scope>
</reference>
<dbReference type="OMA" id="TPSEHIH"/>